<organism evidence="5 6">
    <name type="scientific">Halomicrobium mukohataei</name>
    <dbReference type="NCBI Taxonomy" id="57705"/>
    <lineage>
        <taxon>Archaea</taxon>
        <taxon>Methanobacteriati</taxon>
        <taxon>Methanobacteriota</taxon>
        <taxon>Stenosarchaea group</taxon>
        <taxon>Halobacteria</taxon>
        <taxon>Halobacteriales</taxon>
        <taxon>Haloarculaceae</taxon>
        <taxon>Halomicrobium</taxon>
    </lineage>
</organism>
<dbReference type="SUPFAM" id="SSF51445">
    <property type="entry name" value="(Trans)glycosidases"/>
    <property type="match status" value="1"/>
</dbReference>
<evidence type="ECO:0000256" key="1">
    <source>
        <dbReference type="ARBA" id="ARBA00022801"/>
    </source>
</evidence>
<sequence>MSLEWSAGAVDPGGDPPSAETWQPIDVPGRPTEFVDAEAVAYRATFEDPRDPTEAHAVLVLEGVYAHARVWLDGELIAEHDAYFEPLRVPLPVTEDNELVVECRRPDDRFGGIYDTDRVPTASSVPGIWWDARIETHPDPYVAELNVAPRVDGEAASVAVEATVVTDEPLDDRLTLSLRPTGEVRGGGMMNRARVDTDAGRATVDHEIDVRDPSLWWPHDVGSQPRYAVRAKLADDERTVETGLRSVSYDESGLLVNGQRVPARGVTLVDGTVEDVRRAVDANANLVRAHAHALSPAVYEACDEQGVLVWQDLPLTGPGEFDADRAASLLERLVWSRRRHPSLAAVSVHDGPVADYADGLGSGLLDRVRFRWRAWRADYDGAPAEQVADGITEVPTFPVVGPAGVDPDAATMYPGWTFGEARDAEWLCDRYGLGTVVAAFGAGALADGDEATDFEGERHAARVNGGVDDSQATQASVVGTVAETLRRRDADVLAVDTLRDADGAGMGVLAEDGTPKAAFERLQSAYEPTQVLLADPTPGDSEVVLVHDRPTGGLATVEWDVDGEREQTEVEIEAYGRQTVTTIAPPAGSDVTLAVAIDDVVARNRYTL</sequence>
<feature type="domain" description="Glycoside hydrolase family 2 immunoglobulin-like beta-sandwich" evidence="4">
    <location>
        <begin position="141"/>
        <end position="242"/>
    </location>
</feature>
<keyword evidence="2" id="KW-0326">Glycosidase</keyword>
<name>A0A847UIH6_9EURY</name>
<dbReference type="Gene3D" id="2.60.40.10">
    <property type="entry name" value="Immunoglobulins"/>
    <property type="match status" value="1"/>
</dbReference>
<dbReference type="OrthoDB" id="38162at2157"/>
<gene>
    <name evidence="5" type="ORF">GOC74_15705</name>
</gene>
<dbReference type="InterPro" id="IPR006102">
    <property type="entry name" value="Ig-like_GH2"/>
</dbReference>
<dbReference type="InterPro" id="IPR008979">
    <property type="entry name" value="Galactose-bd-like_sf"/>
</dbReference>
<dbReference type="InterPro" id="IPR051913">
    <property type="entry name" value="GH2_Domain-Containing"/>
</dbReference>
<evidence type="ECO:0000313" key="6">
    <source>
        <dbReference type="Proteomes" id="UP000608662"/>
    </source>
</evidence>
<dbReference type="RefSeq" id="WP_170095061.1">
    <property type="nucleotide sequence ID" value="NZ_WOYG01000001.1"/>
</dbReference>
<evidence type="ECO:0000259" key="4">
    <source>
        <dbReference type="Pfam" id="PF00703"/>
    </source>
</evidence>
<dbReference type="InterPro" id="IPR017853">
    <property type="entry name" value="GH"/>
</dbReference>
<dbReference type="PANTHER" id="PTHR42732">
    <property type="entry name" value="BETA-GALACTOSIDASE"/>
    <property type="match status" value="1"/>
</dbReference>
<reference evidence="5" key="1">
    <citation type="submission" date="2019-12" db="EMBL/GenBank/DDBJ databases">
        <title>Whole-genome sequence of Halomicrobium mukohataei pws1.</title>
        <authorList>
            <person name="Verma D.K."/>
            <person name="Gopal K."/>
            <person name="Prasad E.S."/>
        </authorList>
    </citation>
    <scope>NUCLEOTIDE SEQUENCE</scope>
    <source>
        <strain evidence="5">Pws1</strain>
    </source>
</reference>
<comment type="caution">
    <text evidence="5">The sequence shown here is derived from an EMBL/GenBank/DDBJ whole genome shotgun (WGS) entry which is preliminary data.</text>
</comment>
<dbReference type="InterPro" id="IPR013783">
    <property type="entry name" value="Ig-like_fold"/>
</dbReference>
<dbReference type="Gene3D" id="2.60.120.260">
    <property type="entry name" value="Galactose-binding domain-like"/>
    <property type="match status" value="1"/>
</dbReference>
<dbReference type="AlphaFoldDB" id="A0A847UIH6"/>
<keyword evidence="1 5" id="KW-0378">Hydrolase</keyword>
<dbReference type="GO" id="GO:0004553">
    <property type="term" value="F:hydrolase activity, hydrolyzing O-glycosyl compounds"/>
    <property type="evidence" value="ECO:0007669"/>
    <property type="project" value="InterPro"/>
</dbReference>
<dbReference type="Proteomes" id="UP000608662">
    <property type="component" value="Unassembled WGS sequence"/>
</dbReference>
<evidence type="ECO:0000256" key="2">
    <source>
        <dbReference type="ARBA" id="ARBA00023295"/>
    </source>
</evidence>
<proteinExistence type="predicted"/>
<accession>A0A847UIH6</accession>
<evidence type="ECO:0000256" key="3">
    <source>
        <dbReference type="SAM" id="MobiDB-lite"/>
    </source>
</evidence>
<dbReference type="Gene3D" id="3.20.20.80">
    <property type="entry name" value="Glycosidases"/>
    <property type="match status" value="1"/>
</dbReference>
<dbReference type="SUPFAM" id="SSF49303">
    <property type="entry name" value="beta-Galactosidase/glucuronidase domain"/>
    <property type="match status" value="1"/>
</dbReference>
<dbReference type="SUPFAM" id="SSF49785">
    <property type="entry name" value="Galactose-binding domain-like"/>
    <property type="match status" value="1"/>
</dbReference>
<evidence type="ECO:0000313" key="5">
    <source>
        <dbReference type="EMBL" id="NLV11374.1"/>
    </source>
</evidence>
<dbReference type="InterPro" id="IPR036156">
    <property type="entry name" value="Beta-gal/glucu_dom_sf"/>
</dbReference>
<feature type="region of interest" description="Disordered" evidence="3">
    <location>
        <begin position="1"/>
        <end position="27"/>
    </location>
</feature>
<dbReference type="Pfam" id="PF00703">
    <property type="entry name" value="Glyco_hydro_2"/>
    <property type="match status" value="1"/>
</dbReference>
<dbReference type="EMBL" id="WOYG01000001">
    <property type="protein sequence ID" value="NLV11374.1"/>
    <property type="molecule type" value="Genomic_DNA"/>
</dbReference>
<protein>
    <submittedName>
        <fullName evidence="5">Hydrolase</fullName>
    </submittedName>
</protein>
<dbReference type="PANTHER" id="PTHR42732:SF1">
    <property type="entry name" value="BETA-MANNOSIDASE"/>
    <property type="match status" value="1"/>
</dbReference>
<dbReference type="GO" id="GO:0005975">
    <property type="term" value="P:carbohydrate metabolic process"/>
    <property type="evidence" value="ECO:0007669"/>
    <property type="project" value="InterPro"/>
</dbReference>